<dbReference type="STRING" id="419940.SAMN05421824_1438"/>
<dbReference type="Gene3D" id="1.10.3680.10">
    <property type="entry name" value="TerB-like"/>
    <property type="match status" value="1"/>
</dbReference>
<evidence type="ECO:0000313" key="2">
    <source>
        <dbReference type="Proteomes" id="UP000198999"/>
    </source>
</evidence>
<name>A0A1H9FC08_9FLAO</name>
<sequence length="135" mass="16012">MKTVADEMAKFYQNLGKLFYAVAATDKTVEVTEFNTLKDLVRQQWLNTNLVTESTHTDAVYQILNVFEWLYKNERLNAEMYFDDFVKYKNDHKHLFTNDIKKLIMQTAHKIAYAFSRVNKSELIMLAKLDMELKK</sequence>
<dbReference type="EMBL" id="FOFN01000002">
    <property type="protein sequence ID" value="SEQ35472.1"/>
    <property type="molecule type" value="Genomic_DNA"/>
</dbReference>
<dbReference type="OrthoDB" id="979732at2"/>
<gene>
    <name evidence="1" type="ORF">SAMN05421824_1438</name>
</gene>
<proteinExistence type="predicted"/>
<dbReference type="InterPro" id="IPR029024">
    <property type="entry name" value="TerB-like"/>
</dbReference>
<reference evidence="1 2" key="1">
    <citation type="submission" date="2016-10" db="EMBL/GenBank/DDBJ databases">
        <authorList>
            <person name="de Groot N.N."/>
        </authorList>
    </citation>
    <scope>NUCLEOTIDE SEQUENCE [LARGE SCALE GENOMIC DNA]</scope>
    <source>
        <strain evidence="1 2">DSM 21035</strain>
    </source>
</reference>
<evidence type="ECO:0000313" key="1">
    <source>
        <dbReference type="EMBL" id="SEQ35472.1"/>
    </source>
</evidence>
<accession>A0A1H9FC08</accession>
<dbReference type="Proteomes" id="UP000198999">
    <property type="component" value="Unassembled WGS sequence"/>
</dbReference>
<organism evidence="1 2">
    <name type="scientific">Hyunsoonleella jejuensis</name>
    <dbReference type="NCBI Taxonomy" id="419940"/>
    <lineage>
        <taxon>Bacteria</taxon>
        <taxon>Pseudomonadati</taxon>
        <taxon>Bacteroidota</taxon>
        <taxon>Flavobacteriia</taxon>
        <taxon>Flavobacteriales</taxon>
        <taxon>Flavobacteriaceae</taxon>
    </lineage>
</organism>
<dbReference type="AlphaFoldDB" id="A0A1H9FC08"/>
<keyword evidence="2" id="KW-1185">Reference proteome</keyword>
<protein>
    <submittedName>
        <fullName evidence="1">Uncharacterized protein</fullName>
    </submittedName>
</protein>
<dbReference type="RefSeq" id="WP_092577962.1">
    <property type="nucleotide sequence ID" value="NZ_FOFN01000002.1"/>
</dbReference>